<name>A0ABQ1WF54_9FLAO</name>
<dbReference type="RefSeq" id="WP_011711442.1">
    <property type="nucleotide sequence ID" value="NZ_BMIX01000002.1"/>
</dbReference>
<keyword evidence="2" id="KW-1185">Reference proteome</keyword>
<dbReference type="Gene3D" id="3.90.550.10">
    <property type="entry name" value="Spore Coat Polysaccharide Biosynthesis Protein SpsA, Chain A"/>
    <property type="match status" value="1"/>
</dbReference>
<dbReference type="EMBL" id="BMIX01000002">
    <property type="protein sequence ID" value="GGG28084.1"/>
    <property type="molecule type" value="Genomic_DNA"/>
</dbReference>
<dbReference type="PANTHER" id="PTHR36529:SF1">
    <property type="entry name" value="GLYCOSYLTRANSFERASE"/>
    <property type="match status" value="1"/>
</dbReference>
<dbReference type="SUPFAM" id="SSF53448">
    <property type="entry name" value="Nucleotide-diphospho-sugar transferases"/>
    <property type="match status" value="1"/>
</dbReference>
<dbReference type="Proteomes" id="UP000605733">
    <property type="component" value="Unassembled WGS sequence"/>
</dbReference>
<sequence length="226" mass="25894">MRNNSAVLIFANTVEKEILKKGIPSSEFFDELNEQVLRTVKKSGLTYFLITENEQIGNSFGERFSNAIQQVFDKGYENVISIGNDTPQLTAAHLRQTNELLRDKKIVLGPSLDGGFYLMGIHKSLFRRAQFLKLPWQTASLVKCVERLIHKSGAASYRLEVLQDIDDAKDLNSLLHIFSGISSEIRRIIVQLLRKSFSFFQKKQKIERSTYQYSFYNKGSPVILHN</sequence>
<evidence type="ECO:0000313" key="1">
    <source>
        <dbReference type="EMBL" id="GGG28084.1"/>
    </source>
</evidence>
<protein>
    <recommendedName>
        <fullName evidence="3">DUF2064 domain-containing protein</fullName>
    </recommendedName>
</protein>
<gene>
    <name evidence="1" type="ORF">GCM10011532_09330</name>
</gene>
<dbReference type="InterPro" id="IPR018641">
    <property type="entry name" value="Trfase_1_rSAM/seldom-assoc"/>
</dbReference>
<organism evidence="1 2">
    <name type="scientific">Christiangramia forsetii</name>
    <dbReference type="NCBI Taxonomy" id="411153"/>
    <lineage>
        <taxon>Bacteria</taxon>
        <taxon>Pseudomonadati</taxon>
        <taxon>Bacteroidota</taxon>
        <taxon>Flavobacteriia</taxon>
        <taxon>Flavobacteriales</taxon>
        <taxon>Flavobacteriaceae</taxon>
        <taxon>Christiangramia</taxon>
    </lineage>
</organism>
<proteinExistence type="predicted"/>
<evidence type="ECO:0008006" key="3">
    <source>
        <dbReference type="Google" id="ProtNLM"/>
    </source>
</evidence>
<reference evidence="2" key="1">
    <citation type="journal article" date="2019" name="Int. J. Syst. Evol. Microbiol.">
        <title>The Global Catalogue of Microorganisms (GCM) 10K type strain sequencing project: providing services to taxonomists for standard genome sequencing and annotation.</title>
        <authorList>
            <consortium name="The Broad Institute Genomics Platform"/>
            <consortium name="The Broad Institute Genome Sequencing Center for Infectious Disease"/>
            <person name="Wu L."/>
            <person name="Ma J."/>
        </authorList>
    </citation>
    <scope>NUCLEOTIDE SEQUENCE [LARGE SCALE GENOMIC DNA]</scope>
    <source>
        <strain evidence="2">CGMCC 1.15422</strain>
    </source>
</reference>
<comment type="caution">
    <text evidence="1">The sequence shown here is derived from an EMBL/GenBank/DDBJ whole genome shotgun (WGS) entry which is preliminary data.</text>
</comment>
<dbReference type="InterPro" id="IPR029044">
    <property type="entry name" value="Nucleotide-diphossugar_trans"/>
</dbReference>
<dbReference type="PANTHER" id="PTHR36529">
    <property type="entry name" value="SLL1095 PROTEIN"/>
    <property type="match status" value="1"/>
</dbReference>
<dbReference type="Pfam" id="PF09837">
    <property type="entry name" value="DUF2064"/>
    <property type="match status" value="1"/>
</dbReference>
<accession>A0ABQ1WF54</accession>
<evidence type="ECO:0000313" key="2">
    <source>
        <dbReference type="Proteomes" id="UP000605733"/>
    </source>
</evidence>